<evidence type="ECO:0000256" key="4">
    <source>
        <dbReference type="ARBA" id="ARBA00019595"/>
    </source>
</evidence>
<comment type="pathway">
    <text evidence="7">Carbohydrate biosynthesis; dTDP-L-rhamnose biosynthesis.</text>
</comment>
<dbReference type="GO" id="GO:0005829">
    <property type="term" value="C:cytosol"/>
    <property type="evidence" value="ECO:0007669"/>
    <property type="project" value="TreeGrafter"/>
</dbReference>
<dbReference type="AlphaFoldDB" id="A0A7X3SR26"/>
<feature type="active site" description="Proton acceptor" evidence="5">
    <location>
        <position position="78"/>
    </location>
</feature>
<evidence type="ECO:0000256" key="6">
    <source>
        <dbReference type="PIRSR" id="PIRSR600888-3"/>
    </source>
</evidence>
<dbReference type="NCBIfam" id="TIGR01221">
    <property type="entry name" value="rmlC"/>
    <property type="match status" value="1"/>
</dbReference>
<sequence>MRLAVTTYEWSSHDFGGEVNPTDIPEVILLIPRRFRDERGWFSETYSVRSCPQALSRTAFVQDNQVFSAARGTLRGLHFQRPPQSQAKLVRVLRGRIFDVAVDLRVGSSTYGRWVGATLTAEAGEQLFVPHGFAHGYCTLEPETEVAYKVDSFYTPDCDAGLAWDDPSLDITWPIRTEEVVLSGRDRDLPTFANFVSPFRYEPAETPV</sequence>
<dbReference type="Pfam" id="PF00908">
    <property type="entry name" value="dTDP_sugar_isom"/>
    <property type="match status" value="1"/>
</dbReference>
<comment type="catalytic activity">
    <reaction evidence="1 7">
        <text>dTDP-4-dehydro-6-deoxy-alpha-D-glucose = dTDP-4-dehydro-beta-L-rhamnose</text>
        <dbReference type="Rhea" id="RHEA:16969"/>
        <dbReference type="ChEBI" id="CHEBI:57649"/>
        <dbReference type="ChEBI" id="CHEBI:62830"/>
        <dbReference type="EC" id="5.1.3.13"/>
    </reaction>
</comment>
<dbReference type="SUPFAM" id="SSF51182">
    <property type="entry name" value="RmlC-like cupins"/>
    <property type="match status" value="1"/>
</dbReference>
<dbReference type="GO" id="GO:0008830">
    <property type="term" value="F:dTDP-4-dehydrorhamnose 3,5-epimerase activity"/>
    <property type="evidence" value="ECO:0007669"/>
    <property type="project" value="UniProtKB-UniRule"/>
</dbReference>
<dbReference type="EC" id="5.1.3.13" evidence="3 7"/>
<comment type="caution">
    <text evidence="8">The sequence shown here is derived from an EMBL/GenBank/DDBJ whole genome shotgun (WGS) entry which is preliminary data.</text>
</comment>
<name>A0A7X3SR26_9HYPH</name>
<dbReference type="OrthoDB" id="9800680at2"/>
<evidence type="ECO:0000256" key="3">
    <source>
        <dbReference type="ARBA" id="ARBA00012098"/>
    </source>
</evidence>
<dbReference type="Gene3D" id="2.60.120.10">
    <property type="entry name" value="Jelly Rolls"/>
    <property type="match status" value="1"/>
</dbReference>
<dbReference type="GO" id="GO:0000271">
    <property type="term" value="P:polysaccharide biosynthetic process"/>
    <property type="evidence" value="ECO:0007669"/>
    <property type="project" value="TreeGrafter"/>
</dbReference>
<dbReference type="Proteomes" id="UP000436483">
    <property type="component" value="Unassembled WGS sequence"/>
</dbReference>
<dbReference type="InterPro" id="IPR011051">
    <property type="entry name" value="RmlC_Cupin_sf"/>
</dbReference>
<accession>A0A7X3SR26</accession>
<gene>
    <name evidence="8" type="primary">rfbC</name>
    <name evidence="8" type="ORF">GR328_20160</name>
</gene>
<dbReference type="CDD" id="cd00438">
    <property type="entry name" value="cupin_RmlC"/>
    <property type="match status" value="1"/>
</dbReference>
<dbReference type="EMBL" id="WURB01000020">
    <property type="protein sequence ID" value="MXQ13729.1"/>
    <property type="molecule type" value="Genomic_DNA"/>
</dbReference>
<reference evidence="8 9" key="2">
    <citation type="submission" date="2020-01" db="EMBL/GenBank/DDBJ databases">
        <title>Microvirga sp. nov., an arsenate reduction bacterium isolated from Tibet hotspring sediments.</title>
        <authorList>
            <person name="Xian W.-D."/>
            <person name="Li W.-J."/>
        </authorList>
    </citation>
    <scope>NUCLEOTIDE SEQUENCE [LARGE SCALE GENOMIC DNA]</scope>
    <source>
        <strain evidence="8 9">KCTC 23863</strain>
    </source>
</reference>
<feature type="site" description="Participates in a stacking interaction with the thymidine ring of dTDP-4-oxo-6-deoxyglucose" evidence="6">
    <location>
        <position position="154"/>
    </location>
</feature>
<evidence type="ECO:0000256" key="2">
    <source>
        <dbReference type="ARBA" id="ARBA00001997"/>
    </source>
</evidence>
<reference evidence="8 9" key="1">
    <citation type="submission" date="2019-12" db="EMBL/GenBank/DDBJ databases">
        <authorList>
            <person name="Yuan C.-G."/>
        </authorList>
    </citation>
    <scope>NUCLEOTIDE SEQUENCE [LARGE SCALE GENOMIC DNA]</scope>
    <source>
        <strain evidence="8 9">KCTC 23863</strain>
    </source>
</reference>
<evidence type="ECO:0000256" key="5">
    <source>
        <dbReference type="PIRSR" id="PIRSR600888-1"/>
    </source>
</evidence>
<feature type="active site" description="Proton donor" evidence="5">
    <location>
        <position position="148"/>
    </location>
</feature>
<keyword evidence="9" id="KW-1185">Reference proteome</keyword>
<proteinExistence type="inferred from homology"/>
<dbReference type="PANTHER" id="PTHR21047">
    <property type="entry name" value="DTDP-6-DEOXY-D-GLUCOSE-3,5 EPIMERASE"/>
    <property type="match status" value="1"/>
</dbReference>
<organism evidence="8 9">
    <name type="scientific">Microvirga makkahensis</name>
    <dbReference type="NCBI Taxonomy" id="1128670"/>
    <lineage>
        <taxon>Bacteria</taxon>
        <taxon>Pseudomonadati</taxon>
        <taxon>Pseudomonadota</taxon>
        <taxon>Alphaproteobacteria</taxon>
        <taxon>Hyphomicrobiales</taxon>
        <taxon>Methylobacteriaceae</taxon>
        <taxon>Microvirga</taxon>
    </lineage>
</organism>
<dbReference type="UniPathway" id="UPA00124"/>
<evidence type="ECO:0000313" key="9">
    <source>
        <dbReference type="Proteomes" id="UP000436483"/>
    </source>
</evidence>
<dbReference type="GO" id="GO:0019305">
    <property type="term" value="P:dTDP-rhamnose biosynthetic process"/>
    <property type="evidence" value="ECO:0007669"/>
    <property type="project" value="UniProtKB-UniRule"/>
</dbReference>
<dbReference type="RefSeq" id="WP_160887000.1">
    <property type="nucleotide sequence ID" value="NZ_WURB01000020.1"/>
</dbReference>
<evidence type="ECO:0000256" key="1">
    <source>
        <dbReference type="ARBA" id="ARBA00001298"/>
    </source>
</evidence>
<dbReference type="PANTHER" id="PTHR21047:SF2">
    <property type="entry name" value="THYMIDINE DIPHOSPHO-4-KETO-RHAMNOSE 3,5-EPIMERASE"/>
    <property type="match status" value="1"/>
</dbReference>
<comment type="similarity">
    <text evidence="7">Belongs to the dTDP-4-dehydrorhamnose 3,5-epimerase family.</text>
</comment>
<dbReference type="InterPro" id="IPR000888">
    <property type="entry name" value="RmlC-like"/>
</dbReference>
<dbReference type="InterPro" id="IPR014710">
    <property type="entry name" value="RmlC-like_jellyroll"/>
</dbReference>
<comment type="subunit">
    <text evidence="7">Homodimer.</text>
</comment>
<keyword evidence="7 8" id="KW-0413">Isomerase</keyword>
<protein>
    <recommendedName>
        <fullName evidence="4 7">dTDP-4-dehydrorhamnose 3,5-epimerase</fullName>
        <ecNumber evidence="3 7">5.1.3.13</ecNumber>
    </recommendedName>
    <alternativeName>
        <fullName evidence="7">Thymidine diphospho-4-keto-rhamnose 3,5-epimerase</fullName>
    </alternativeName>
</protein>
<comment type="function">
    <text evidence="2 7">Catalyzes the epimerization of the C3' and C5'positions of dTDP-6-deoxy-D-xylo-4-hexulose, forming dTDP-6-deoxy-L-lyxo-4-hexulose.</text>
</comment>
<evidence type="ECO:0000313" key="8">
    <source>
        <dbReference type="EMBL" id="MXQ13729.1"/>
    </source>
</evidence>
<evidence type="ECO:0000256" key="7">
    <source>
        <dbReference type="RuleBase" id="RU364069"/>
    </source>
</evidence>